<comment type="similarity">
    <text evidence="7">Belongs to the DNA polymerase HolA subunit family.</text>
</comment>
<keyword evidence="5" id="KW-0235">DNA replication</keyword>
<name>A0A5A5TXR3_LEUCI</name>
<evidence type="ECO:0000256" key="5">
    <source>
        <dbReference type="ARBA" id="ARBA00022705"/>
    </source>
</evidence>
<dbReference type="SUPFAM" id="SSF52540">
    <property type="entry name" value="P-loop containing nucleoside triphosphate hydrolases"/>
    <property type="match status" value="1"/>
</dbReference>
<evidence type="ECO:0000313" key="11">
    <source>
        <dbReference type="EMBL" id="GDZ83560.1"/>
    </source>
</evidence>
<dbReference type="NCBIfam" id="TIGR01128">
    <property type="entry name" value="holA"/>
    <property type="match status" value="1"/>
</dbReference>
<evidence type="ECO:0000256" key="4">
    <source>
        <dbReference type="ARBA" id="ARBA00022695"/>
    </source>
</evidence>
<dbReference type="Pfam" id="PF06144">
    <property type="entry name" value="DNA_pol3_delta"/>
    <property type="match status" value="1"/>
</dbReference>
<organism evidence="11 12">
    <name type="scientific">Leuconostoc citreum</name>
    <dbReference type="NCBI Taxonomy" id="33964"/>
    <lineage>
        <taxon>Bacteria</taxon>
        <taxon>Bacillati</taxon>
        <taxon>Bacillota</taxon>
        <taxon>Bacilli</taxon>
        <taxon>Lactobacillales</taxon>
        <taxon>Lactobacillaceae</taxon>
        <taxon>Leuconostoc</taxon>
    </lineage>
</organism>
<evidence type="ECO:0000256" key="7">
    <source>
        <dbReference type="ARBA" id="ARBA00034754"/>
    </source>
</evidence>
<dbReference type="GO" id="GO:0009360">
    <property type="term" value="C:DNA polymerase III complex"/>
    <property type="evidence" value="ECO:0007669"/>
    <property type="project" value="InterPro"/>
</dbReference>
<proteinExistence type="inferred from homology"/>
<evidence type="ECO:0000256" key="2">
    <source>
        <dbReference type="ARBA" id="ARBA00017703"/>
    </source>
</evidence>
<dbReference type="InterPro" id="IPR005790">
    <property type="entry name" value="DNA_polIII_delta"/>
</dbReference>
<comment type="caution">
    <text evidence="11">The sequence shown here is derived from an EMBL/GenBank/DDBJ whole genome shotgun (WGS) entry which is preliminary data.</text>
</comment>
<feature type="domain" description="DNA polymerase III delta N-terminal" evidence="9">
    <location>
        <begin position="19"/>
        <end position="140"/>
    </location>
</feature>
<evidence type="ECO:0000256" key="3">
    <source>
        <dbReference type="ARBA" id="ARBA00022679"/>
    </source>
</evidence>
<feature type="domain" description="DNA polymerase III delta subunit-like C-terminal" evidence="10">
    <location>
        <begin position="215"/>
        <end position="332"/>
    </location>
</feature>
<reference evidence="11 12" key="1">
    <citation type="submission" date="2019-04" db="EMBL/GenBank/DDBJ databases">
        <title>A pseudo-fructophilic Leuconostoc citreum strain F192-5 isolated from peel of satsuma mandarin: the first report for isolation and characterization of strain-dependent fructophilic-like characteristics.</title>
        <authorList>
            <person name="Maeno S."/>
            <person name="Tanizawa Y."/>
            <person name="Kajikawa A."/>
            <person name="Kanesaki Y."/>
            <person name="Kubota E."/>
            <person name="Arita M."/>
            <person name="Leon D."/>
            <person name="Endo A."/>
        </authorList>
    </citation>
    <scope>NUCLEOTIDE SEQUENCE [LARGE SCALE GENOMIC DNA]</scope>
    <source>
        <strain evidence="11 12">F192-5</strain>
    </source>
</reference>
<dbReference type="InterPro" id="IPR010372">
    <property type="entry name" value="DNA_pol3_delta_N"/>
</dbReference>
<dbReference type="AlphaFoldDB" id="A0A5A5TXR3"/>
<accession>A0A5A5TXR3</accession>
<keyword evidence="4" id="KW-0548">Nucleotidyltransferase</keyword>
<dbReference type="PANTHER" id="PTHR34388">
    <property type="entry name" value="DNA POLYMERASE III SUBUNIT DELTA"/>
    <property type="match status" value="1"/>
</dbReference>
<evidence type="ECO:0000259" key="10">
    <source>
        <dbReference type="Pfam" id="PF21694"/>
    </source>
</evidence>
<gene>
    <name evidence="11" type="primary">holA</name>
    <name evidence="11" type="ORF">LCIT_08020</name>
</gene>
<keyword evidence="6" id="KW-0239">DNA-directed DNA polymerase</keyword>
<dbReference type="EC" id="2.7.7.7" evidence="1"/>
<evidence type="ECO:0000256" key="6">
    <source>
        <dbReference type="ARBA" id="ARBA00022932"/>
    </source>
</evidence>
<sequence length="333" mass="37699">MNLKQLYQQIQNNALANFYVVIGDEDILIQRAKQAFKAIIKSDDREMNFSQFDLSQQDLSEVIDDAMSLPFFGDRRVILIQNPEFLTAKGKISETNQDQLSKLIESPVADNVVVFLINDLKIDKRKKITKQVLKHAEQIELAALNESAAKQAITQQLQQQNYTMSPDALQELVVRTNAQYTVMVNELPKLLAYAVYDKKITLDAVNALVPKTLTANVFDLVDAVMTKKIKQALIIYRALLQNGEPALRVNAVLTGQFRLLIQVAGLKGSDQEISQQLGGIHPYRIKLARKMLGKYNLPALRTGYLGMILIESKLKSTNQDPEMLFERFILQYV</sequence>
<dbReference type="Gene3D" id="1.20.272.10">
    <property type="match status" value="1"/>
</dbReference>
<dbReference type="SUPFAM" id="SSF48019">
    <property type="entry name" value="post-AAA+ oligomerization domain-like"/>
    <property type="match status" value="1"/>
</dbReference>
<evidence type="ECO:0000256" key="8">
    <source>
        <dbReference type="ARBA" id="ARBA00049244"/>
    </source>
</evidence>
<dbReference type="EMBL" id="BJJW01000005">
    <property type="protein sequence ID" value="GDZ83560.1"/>
    <property type="molecule type" value="Genomic_DNA"/>
</dbReference>
<dbReference type="GeneID" id="61101637"/>
<evidence type="ECO:0000256" key="1">
    <source>
        <dbReference type="ARBA" id="ARBA00012417"/>
    </source>
</evidence>
<dbReference type="Proteomes" id="UP000323274">
    <property type="component" value="Unassembled WGS sequence"/>
</dbReference>
<keyword evidence="3" id="KW-0808">Transferase</keyword>
<comment type="catalytic activity">
    <reaction evidence="8">
        <text>DNA(n) + a 2'-deoxyribonucleoside 5'-triphosphate = DNA(n+1) + diphosphate</text>
        <dbReference type="Rhea" id="RHEA:22508"/>
        <dbReference type="Rhea" id="RHEA-COMP:17339"/>
        <dbReference type="Rhea" id="RHEA-COMP:17340"/>
        <dbReference type="ChEBI" id="CHEBI:33019"/>
        <dbReference type="ChEBI" id="CHEBI:61560"/>
        <dbReference type="ChEBI" id="CHEBI:173112"/>
        <dbReference type="EC" id="2.7.7.7"/>
    </reaction>
</comment>
<dbReference type="InterPro" id="IPR027417">
    <property type="entry name" value="P-loop_NTPase"/>
</dbReference>
<dbReference type="Gene3D" id="1.10.8.60">
    <property type="match status" value="1"/>
</dbReference>
<dbReference type="PANTHER" id="PTHR34388:SF1">
    <property type="entry name" value="DNA POLYMERASE III SUBUNIT DELTA"/>
    <property type="match status" value="1"/>
</dbReference>
<dbReference type="GO" id="GO:0006261">
    <property type="term" value="P:DNA-templated DNA replication"/>
    <property type="evidence" value="ECO:0007669"/>
    <property type="project" value="TreeGrafter"/>
</dbReference>
<evidence type="ECO:0000313" key="12">
    <source>
        <dbReference type="Proteomes" id="UP000323274"/>
    </source>
</evidence>
<dbReference type="InterPro" id="IPR008921">
    <property type="entry name" value="DNA_pol3_clamp-load_cplx_C"/>
</dbReference>
<dbReference type="GO" id="GO:0003677">
    <property type="term" value="F:DNA binding"/>
    <property type="evidence" value="ECO:0007669"/>
    <property type="project" value="InterPro"/>
</dbReference>
<evidence type="ECO:0000259" key="9">
    <source>
        <dbReference type="Pfam" id="PF06144"/>
    </source>
</evidence>
<dbReference type="Pfam" id="PF21694">
    <property type="entry name" value="DNA_pol3_delta_C"/>
    <property type="match status" value="1"/>
</dbReference>
<dbReference type="InterPro" id="IPR048466">
    <property type="entry name" value="DNA_pol3_delta-like_C"/>
</dbReference>
<dbReference type="Gene3D" id="3.40.50.300">
    <property type="entry name" value="P-loop containing nucleotide triphosphate hydrolases"/>
    <property type="match status" value="1"/>
</dbReference>
<dbReference type="RefSeq" id="WP_040177318.1">
    <property type="nucleotide sequence ID" value="NZ_BJJW01000005.1"/>
</dbReference>
<protein>
    <recommendedName>
        <fullName evidence="2">DNA polymerase III subunit delta</fullName>
        <ecNumber evidence="1">2.7.7.7</ecNumber>
    </recommendedName>
</protein>
<dbReference type="GO" id="GO:0003887">
    <property type="term" value="F:DNA-directed DNA polymerase activity"/>
    <property type="evidence" value="ECO:0007669"/>
    <property type="project" value="UniProtKB-KW"/>
</dbReference>